<evidence type="ECO:0000256" key="6">
    <source>
        <dbReference type="ARBA" id="ARBA00022777"/>
    </source>
</evidence>
<dbReference type="InterPro" id="IPR011009">
    <property type="entry name" value="Kinase-like_dom_sf"/>
</dbReference>
<feature type="domain" description="PI3K/PI4K catalytic" evidence="8">
    <location>
        <begin position="1241"/>
        <end position="1524"/>
    </location>
</feature>
<dbReference type="GO" id="GO:0046854">
    <property type="term" value="P:phosphatidylinositol phosphate biosynthetic process"/>
    <property type="evidence" value="ECO:0007669"/>
    <property type="project" value="InterPro"/>
</dbReference>
<dbReference type="VEuPathDB" id="TriTrypDB:ADEAN_000601500"/>
<keyword evidence="7" id="KW-0067">ATP-binding</keyword>
<accession>A0A7G2CFG9</accession>
<protein>
    <recommendedName>
        <fullName evidence="3">1-phosphatidylinositol 4-kinase</fullName>
        <ecNumber evidence="3">2.7.1.67</ecNumber>
    </recommendedName>
</protein>
<comment type="similarity">
    <text evidence="2">Belongs to the PI3/PI4-kinase family. Type III PI4K subfamily.</text>
</comment>
<dbReference type="GO" id="GO:0048015">
    <property type="term" value="P:phosphatidylinositol-mediated signaling"/>
    <property type="evidence" value="ECO:0007669"/>
    <property type="project" value="TreeGrafter"/>
</dbReference>
<dbReference type="Pfam" id="PF19274">
    <property type="entry name" value="PI4K_N"/>
    <property type="match status" value="1"/>
</dbReference>
<dbReference type="Pfam" id="PF00613">
    <property type="entry name" value="PI3Ka"/>
    <property type="match status" value="1"/>
</dbReference>
<dbReference type="InterPro" id="IPR000403">
    <property type="entry name" value="PI3/4_kinase_cat_dom"/>
</dbReference>
<dbReference type="PANTHER" id="PTHR10048:SF15">
    <property type="entry name" value="PHOSPHATIDYLINOSITOL 4-KINASE ALPHA"/>
    <property type="match status" value="1"/>
</dbReference>
<dbReference type="FunFam" id="3.30.1010.10:FF:000014">
    <property type="entry name" value="Phosphatidylinositol 4-kinase STT4"/>
    <property type="match status" value="1"/>
</dbReference>
<reference evidence="10 11" key="1">
    <citation type="submission" date="2020-08" db="EMBL/GenBank/DDBJ databases">
        <authorList>
            <person name="Newling K."/>
            <person name="Davey J."/>
            <person name="Forrester S."/>
        </authorList>
    </citation>
    <scope>NUCLEOTIDE SEQUENCE [LARGE SCALE GENOMIC DNA]</scope>
    <source>
        <strain evidence="11">Crithidia deanei Carvalho (ATCC PRA-265)</strain>
    </source>
</reference>
<dbReference type="InterPro" id="IPR018936">
    <property type="entry name" value="PI3/4_kinase_CS"/>
</dbReference>
<evidence type="ECO:0000256" key="5">
    <source>
        <dbReference type="ARBA" id="ARBA00022741"/>
    </source>
</evidence>
<evidence type="ECO:0000259" key="8">
    <source>
        <dbReference type="PROSITE" id="PS50290"/>
    </source>
</evidence>
<keyword evidence="6 10" id="KW-0418">Kinase</keyword>
<dbReference type="FunFam" id="1.10.1070.11:FF:000012">
    <property type="entry name" value="Phosphatidylinositol 4-kinase alpha 1"/>
    <property type="match status" value="1"/>
</dbReference>
<dbReference type="PROSITE" id="PS51545">
    <property type="entry name" value="PIK_HELICAL"/>
    <property type="match status" value="1"/>
</dbReference>
<evidence type="ECO:0000256" key="1">
    <source>
        <dbReference type="ARBA" id="ARBA00001686"/>
    </source>
</evidence>
<dbReference type="InterPro" id="IPR042236">
    <property type="entry name" value="PI3K_accessory_sf"/>
</dbReference>
<evidence type="ECO:0000313" key="10">
    <source>
        <dbReference type="EMBL" id="CAD2218526.1"/>
    </source>
</evidence>
<gene>
    <name evidence="10" type="ORF">ADEAN_000601500</name>
</gene>
<keyword evidence="5" id="KW-0547">Nucleotide-binding</keyword>
<name>A0A7G2CFG9_9TRYP</name>
<feature type="domain" description="PIK helical" evidence="9">
    <location>
        <begin position="964"/>
        <end position="1146"/>
    </location>
</feature>
<keyword evidence="4" id="KW-0808">Transferase</keyword>
<evidence type="ECO:0000313" key="11">
    <source>
        <dbReference type="Proteomes" id="UP000515908"/>
    </source>
</evidence>
<dbReference type="InterPro" id="IPR045495">
    <property type="entry name" value="PI4K_N"/>
</dbReference>
<keyword evidence="11" id="KW-1185">Reference proteome</keyword>
<evidence type="ECO:0000256" key="3">
    <source>
        <dbReference type="ARBA" id="ARBA00012169"/>
    </source>
</evidence>
<dbReference type="SMART" id="SM00146">
    <property type="entry name" value="PI3Kc"/>
    <property type="match status" value="1"/>
</dbReference>
<dbReference type="GO" id="GO:0004430">
    <property type="term" value="F:1-phosphatidylinositol 4-kinase activity"/>
    <property type="evidence" value="ECO:0007669"/>
    <property type="project" value="UniProtKB-EC"/>
</dbReference>
<dbReference type="InterPro" id="IPR036940">
    <property type="entry name" value="PI3/4_kinase_cat_sf"/>
</dbReference>
<dbReference type="Proteomes" id="UP000515908">
    <property type="component" value="Chromosome 11"/>
</dbReference>
<dbReference type="PROSITE" id="PS50290">
    <property type="entry name" value="PI3_4_KINASE_3"/>
    <property type="match status" value="1"/>
</dbReference>
<dbReference type="Gene3D" id="3.30.1010.10">
    <property type="entry name" value="Phosphatidylinositol 3-kinase Catalytic Subunit, Chain A, domain 4"/>
    <property type="match status" value="1"/>
</dbReference>
<evidence type="ECO:0000256" key="2">
    <source>
        <dbReference type="ARBA" id="ARBA00006209"/>
    </source>
</evidence>
<evidence type="ECO:0000256" key="7">
    <source>
        <dbReference type="ARBA" id="ARBA00022840"/>
    </source>
</evidence>
<dbReference type="PROSITE" id="PS00916">
    <property type="entry name" value="PI3_4_KINASE_2"/>
    <property type="match status" value="1"/>
</dbReference>
<dbReference type="EC" id="2.7.1.67" evidence="3"/>
<dbReference type="SUPFAM" id="SSF48371">
    <property type="entry name" value="ARM repeat"/>
    <property type="match status" value="1"/>
</dbReference>
<dbReference type="Gene3D" id="1.10.1070.11">
    <property type="entry name" value="Phosphatidylinositol 3-/4-kinase, catalytic domain"/>
    <property type="match status" value="1"/>
</dbReference>
<dbReference type="CDD" id="cd05167">
    <property type="entry name" value="PI4Kc_III_alpha"/>
    <property type="match status" value="1"/>
</dbReference>
<dbReference type="OrthoDB" id="10264149at2759"/>
<dbReference type="EMBL" id="LR877155">
    <property type="protein sequence ID" value="CAD2218526.1"/>
    <property type="molecule type" value="Genomic_DNA"/>
</dbReference>
<dbReference type="GO" id="GO:0005886">
    <property type="term" value="C:plasma membrane"/>
    <property type="evidence" value="ECO:0007669"/>
    <property type="project" value="TreeGrafter"/>
</dbReference>
<dbReference type="InterPro" id="IPR015433">
    <property type="entry name" value="PI3/4_kinase"/>
</dbReference>
<evidence type="ECO:0000259" key="9">
    <source>
        <dbReference type="PROSITE" id="PS51545"/>
    </source>
</evidence>
<dbReference type="InterPro" id="IPR016024">
    <property type="entry name" value="ARM-type_fold"/>
</dbReference>
<comment type="catalytic activity">
    <reaction evidence="1">
        <text>a 1,2-diacyl-sn-glycero-3-phospho-(1D-myo-inositol) + ATP = a 1,2-diacyl-sn-glycero-3-phospho-(1D-myo-inositol 4-phosphate) + ADP + H(+)</text>
        <dbReference type="Rhea" id="RHEA:19877"/>
        <dbReference type="ChEBI" id="CHEBI:15378"/>
        <dbReference type="ChEBI" id="CHEBI:30616"/>
        <dbReference type="ChEBI" id="CHEBI:57880"/>
        <dbReference type="ChEBI" id="CHEBI:58178"/>
        <dbReference type="ChEBI" id="CHEBI:456216"/>
        <dbReference type="EC" id="2.7.1.67"/>
    </reaction>
</comment>
<dbReference type="Pfam" id="PF00454">
    <property type="entry name" value="PI3_PI4_kinase"/>
    <property type="match status" value="1"/>
</dbReference>
<dbReference type="SMART" id="SM00145">
    <property type="entry name" value="PI3Ka"/>
    <property type="match status" value="1"/>
</dbReference>
<proteinExistence type="inferred from homology"/>
<dbReference type="PANTHER" id="PTHR10048">
    <property type="entry name" value="PHOSPHATIDYLINOSITOL KINASE"/>
    <property type="match status" value="1"/>
</dbReference>
<dbReference type="PROSITE" id="PS00915">
    <property type="entry name" value="PI3_4_KINASE_1"/>
    <property type="match status" value="1"/>
</dbReference>
<evidence type="ECO:0000256" key="4">
    <source>
        <dbReference type="ARBA" id="ARBA00022679"/>
    </source>
</evidence>
<dbReference type="GO" id="GO:0005524">
    <property type="term" value="F:ATP binding"/>
    <property type="evidence" value="ECO:0007669"/>
    <property type="project" value="UniProtKB-KW"/>
</dbReference>
<dbReference type="GO" id="GO:0005737">
    <property type="term" value="C:cytoplasm"/>
    <property type="evidence" value="ECO:0007669"/>
    <property type="project" value="TreeGrafter"/>
</dbReference>
<organism evidence="10 11">
    <name type="scientific">Angomonas deanei</name>
    <dbReference type="NCBI Taxonomy" id="59799"/>
    <lineage>
        <taxon>Eukaryota</taxon>
        <taxon>Discoba</taxon>
        <taxon>Euglenozoa</taxon>
        <taxon>Kinetoplastea</taxon>
        <taxon>Metakinetoplastina</taxon>
        <taxon>Trypanosomatida</taxon>
        <taxon>Trypanosomatidae</taxon>
        <taxon>Strigomonadinae</taxon>
        <taxon>Angomonas</taxon>
    </lineage>
</organism>
<dbReference type="Gene3D" id="1.25.40.70">
    <property type="entry name" value="Phosphatidylinositol 3-kinase, accessory domain (PIK)"/>
    <property type="match status" value="1"/>
</dbReference>
<sequence>MFRQKVRRGPAAAGTVSLKKERHRYVRVLNREGESIRLLTKTALKCVLNICFPGSGIIYQKKSGGTRPADGSTAPVGMSPLAKACISPLLPSLCLLFQLNSLFPIHHVGHLQHHVEYGAHLLAEDMSDQYIVHYYFQPSKLSFHYEKEEISNLFRSFWLMISFYGFAKEALDISTQKLMVAKGQAASHNATAESTETKKDEGTIVKGESTLLTEREAKQIRLLATSAPPLLRMCSSEMHQALADIVVLLRYADIRGDPTSRKGIFHHAISSHLSRLFKGAAEHASTELLELHSSSRCKKWLKKLNTSELYLVQALAELELLRASSGSIANLTVYNHFEIREFVASPQVKNVLLEVVGAVCAQYMTSLLTLPPGLAPRLVAKDIHQLLLMFSFSIDSVRQAARLMLEMVITSFPAYSVYAGELPLLWTVIDLVDGGTDADLERLCLRLHYQETPAISPDRDSIERQMHLQEMVQLAESWVVHGRQAAPVELFSLATRFVLYQETVKGGTSSPLMGTRLASLAAQPYDEERQSEQSGSGVLSLSEPSKASYAGALVKFSGAQGQVLSALRLESFASVEERILSQLLTAVRFGRSKATISTVNHFRIRLRRLWQAVEGSDSVQSGKELVKQMDSEVAQDDVPRGQLFEFESALGSAVALLTTNLTSPSISVKLLRYVVQAPLILFHKDYIQRAVQSWRWFLSPDRERYSLWMLQQIVEGVEFTIAHKLGLFDGLQPSQADQVQSGDFSGARRIENTYPRDYDVHSPHSLVIAFLAEEYVNPGCASSQDSVHLRYLYELASRMVAVPEQWSLKDSSFAETMRASSFLLHVCRAIQLNNGRRSRARLPLSVPYTSLGVLRQRLYTCLLRWFRQDPPRWYFARQPTLALQQVNMLTELIHVLRDEHNSVRRSTLGFADLYFPVANRTQESIAAQNKVQSQMSGILALLRTLVEHELLRIRVWQNPRRTLEIPQMSPVGSWASHVQSATENDPAVAIALVSRFPAVKAVRELVSEAVVKTPSIFADIPGAVDLYLTEEVLARGAPHLHLFTNCSIVQALRLLDKRYVHFNGIPKYAIRSLLSQKSEYLIFYLPQLLQVLATDESGDIEDFLYRTSHKSTMFCHQLLWALQTEGEGTNELAKRCSHLEERIKSRMTPDELLFYQSEFAFTDLVTSLSGELMKFDKPLRKPNLRQRLRDDEFHDGPAQAHVYLPTDIGFRITDVIPHTAGAMQSAAKCPILVQFKCVPREPEDRRTPPEMTEEEQQIVPVVKGCIFKMGDDCRQDQLSLQLMELFRRVLDSVGVPSYLYPYRVVTTGRESGIIECVPNAQSRNEIGKLVETNLAEFFVQTFGHPESVGFKRARANFIQSTAAYSIVSFILNIKDRHNGNIMIDNKGNLVHIDFGFLFDTSPGGDMNFESSPFKLTTEMVQLIGKDVGSDSKLLHSSKALSKALVDEDNYVYFKVLVNRIYLAVRQYGREICLLVELMLRSGLPCFKPKKTIKDLAERLALDKDEVTAADYMRKRIHEARQNYRTVLYDHYQRIAEGIAM</sequence>
<dbReference type="InterPro" id="IPR001263">
    <property type="entry name" value="PI3K_accessory_dom"/>
</dbReference>
<dbReference type="SUPFAM" id="SSF56112">
    <property type="entry name" value="Protein kinase-like (PK-like)"/>
    <property type="match status" value="1"/>
</dbReference>